<dbReference type="Proteomes" id="UP000597762">
    <property type="component" value="Unassembled WGS sequence"/>
</dbReference>
<keyword evidence="1" id="KW-0812">Transmembrane</keyword>
<protein>
    <submittedName>
        <fullName evidence="2">Uncharacterized protein</fullName>
    </submittedName>
</protein>
<sequence length="177" mass="20220">MHTSCEREAPSRQRTRKKDLCSCPPFRSTNPTKTEFGAIIRATTQNDCDLLSAATQANQRQGTNECITRLNSTNNKNGPVLIKYICDFYPSITEKDVDIFLLLLFLFLFFLFILSFSLSFILSLSLSFSLSFFHSLSLFLFILSLSLSFILSLSFFHSLSLSETNLLHILFNRYISL</sequence>
<feature type="transmembrane region" description="Helical" evidence="1">
    <location>
        <begin position="132"/>
        <end position="156"/>
    </location>
</feature>
<comment type="caution">
    <text evidence="2">The sequence shown here is derived from an EMBL/GenBank/DDBJ whole genome shotgun (WGS) entry which is preliminary data.</text>
</comment>
<accession>A0A812DI80</accession>
<feature type="transmembrane region" description="Helical" evidence="1">
    <location>
        <begin position="99"/>
        <end position="126"/>
    </location>
</feature>
<evidence type="ECO:0000256" key="1">
    <source>
        <dbReference type="SAM" id="Phobius"/>
    </source>
</evidence>
<keyword evidence="3" id="KW-1185">Reference proteome</keyword>
<organism evidence="2 3">
    <name type="scientific">Acanthosepion pharaonis</name>
    <name type="common">Pharaoh cuttlefish</name>
    <name type="synonym">Sepia pharaonis</name>
    <dbReference type="NCBI Taxonomy" id="158019"/>
    <lineage>
        <taxon>Eukaryota</taxon>
        <taxon>Metazoa</taxon>
        <taxon>Spiralia</taxon>
        <taxon>Lophotrochozoa</taxon>
        <taxon>Mollusca</taxon>
        <taxon>Cephalopoda</taxon>
        <taxon>Coleoidea</taxon>
        <taxon>Decapodiformes</taxon>
        <taxon>Sepiida</taxon>
        <taxon>Sepiina</taxon>
        <taxon>Sepiidae</taxon>
        <taxon>Acanthosepion</taxon>
    </lineage>
</organism>
<dbReference type="EMBL" id="CAHIKZ030003848">
    <property type="protein sequence ID" value="CAE1304649.1"/>
    <property type="molecule type" value="Genomic_DNA"/>
</dbReference>
<evidence type="ECO:0000313" key="3">
    <source>
        <dbReference type="Proteomes" id="UP000597762"/>
    </source>
</evidence>
<dbReference type="AlphaFoldDB" id="A0A812DI80"/>
<reference evidence="2" key="1">
    <citation type="submission" date="2021-01" db="EMBL/GenBank/DDBJ databases">
        <authorList>
            <person name="Li R."/>
            <person name="Bekaert M."/>
        </authorList>
    </citation>
    <scope>NUCLEOTIDE SEQUENCE</scope>
    <source>
        <strain evidence="2">Farmed</strain>
    </source>
</reference>
<keyword evidence="1" id="KW-1133">Transmembrane helix</keyword>
<name>A0A812DI80_ACAPH</name>
<proteinExistence type="predicted"/>
<evidence type="ECO:0000313" key="2">
    <source>
        <dbReference type="EMBL" id="CAE1304649.1"/>
    </source>
</evidence>
<gene>
    <name evidence="2" type="ORF">SPHA_57219</name>
</gene>
<keyword evidence="1" id="KW-0472">Membrane</keyword>